<name>A0AA39GW31_9BILA</name>
<evidence type="ECO:0000256" key="1">
    <source>
        <dbReference type="SAM" id="Phobius"/>
    </source>
</evidence>
<reference evidence="2" key="1">
    <citation type="submission" date="2023-06" db="EMBL/GenBank/DDBJ databases">
        <title>Genomic analysis of the entomopathogenic nematode Steinernema hermaphroditum.</title>
        <authorList>
            <person name="Schwarz E.M."/>
            <person name="Heppert J.K."/>
            <person name="Baniya A."/>
            <person name="Schwartz H.T."/>
            <person name="Tan C.-H."/>
            <person name="Antoshechkin I."/>
            <person name="Sternberg P.W."/>
            <person name="Goodrich-Blair H."/>
            <person name="Dillman A.R."/>
        </authorList>
    </citation>
    <scope>NUCLEOTIDE SEQUENCE</scope>
    <source>
        <strain evidence="2">PS9179</strain>
        <tissue evidence="2">Whole animal</tissue>
    </source>
</reference>
<accession>A0AA39GW31</accession>
<comment type="caution">
    <text evidence="2">The sequence shown here is derived from an EMBL/GenBank/DDBJ whole genome shotgun (WGS) entry which is preliminary data.</text>
</comment>
<gene>
    <name evidence="2" type="ORF">QR680_000847</name>
</gene>
<keyword evidence="1" id="KW-0812">Transmembrane</keyword>
<keyword evidence="1" id="KW-0472">Membrane</keyword>
<dbReference type="AlphaFoldDB" id="A0AA39GW31"/>
<organism evidence="2 3">
    <name type="scientific">Steinernema hermaphroditum</name>
    <dbReference type="NCBI Taxonomy" id="289476"/>
    <lineage>
        <taxon>Eukaryota</taxon>
        <taxon>Metazoa</taxon>
        <taxon>Ecdysozoa</taxon>
        <taxon>Nematoda</taxon>
        <taxon>Chromadorea</taxon>
        <taxon>Rhabditida</taxon>
        <taxon>Tylenchina</taxon>
        <taxon>Panagrolaimomorpha</taxon>
        <taxon>Strongyloidoidea</taxon>
        <taxon>Steinernematidae</taxon>
        <taxon>Steinernema</taxon>
    </lineage>
</organism>
<evidence type="ECO:0000313" key="2">
    <source>
        <dbReference type="EMBL" id="KAK0394630.1"/>
    </source>
</evidence>
<feature type="transmembrane region" description="Helical" evidence="1">
    <location>
        <begin position="96"/>
        <end position="117"/>
    </location>
</feature>
<protein>
    <submittedName>
        <fullName evidence="2">Uncharacterized protein</fullName>
    </submittedName>
</protein>
<dbReference type="Proteomes" id="UP001175271">
    <property type="component" value="Unassembled WGS sequence"/>
</dbReference>
<dbReference type="EMBL" id="JAUCMV010000005">
    <property type="protein sequence ID" value="KAK0394630.1"/>
    <property type="molecule type" value="Genomic_DNA"/>
</dbReference>
<proteinExistence type="predicted"/>
<sequence>MSGPPNVVRMVIFTAPSRASVQNDNYEHIRCPFPDSSAEKGDGEEGEDGRPERLFDEVLMSSKMDRVSGATPLANAALPNDFRLCCRLFISIQPRIVLMMHVAFAVLLVASLMIASVHSGAVGKCRTECVELNKYKIVRVHLEEKLVHAGVCRNVSNVDKPMAHVFPFVCDRDVGKWTTDEHDEEGIVEFPRFCPETKMVEAEMIDSCP</sequence>
<evidence type="ECO:0000313" key="3">
    <source>
        <dbReference type="Proteomes" id="UP001175271"/>
    </source>
</evidence>
<keyword evidence="1" id="KW-1133">Transmembrane helix</keyword>
<keyword evidence="3" id="KW-1185">Reference proteome</keyword>